<dbReference type="CDD" id="cd17339">
    <property type="entry name" value="MFS_NIMT_CynX_like"/>
    <property type="match status" value="1"/>
</dbReference>
<feature type="transmembrane region" description="Helical" evidence="6">
    <location>
        <begin position="12"/>
        <end position="31"/>
    </location>
</feature>
<reference evidence="9" key="1">
    <citation type="submission" date="2016-10" db="EMBL/GenBank/DDBJ databases">
        <authorList>
            <person name="Varghese N."/>
            <person name="Submissions S."/>
        </authorList>
    </citation>
    <scope>NUCLEOTIDE SEQUENCE [LARGE SCALE GENOMIC DNA]</scope>
    <source>
        <strain evidence="9">CGMCC 1.8895</strain>
    </source>
</reference>
<evidence type="ECO:0000256" key="6">
    <source>
        <dbReference type="SAM" id="Phobius"/>
    </source>
</evidence>
<evidence type="ECO:0000313" key="9">
    <source>
        <dbReference type="Proteomes" id="UP000199008"/>
    </source>
</evidence>
<dbReference type="Gene3D" id="1.20.1250.20">
    <property type="entry name" value="MFS general substrate transporter like domains"/>
    <property type="match status" value="2"/>
</dbReference>
<feature type="transmembrane region" description="Helical" evidence="6">
    <location>
        <begin position="77"/>
        <end position="96"/>
    </location>
</feature>
<feature type="transmembrane region" description="Helical" evidence="6">
    <location>
        <begin position="252"/>
        <end position="271"/>
    </location>
</feature>
<keyword evidence="2" id="KW-0813">Transport</keyword>
<feature type="transmembrane region" description="Helical" evidence="6">
    <location>
        <begin position="166"/>
        <end position="187"/>
    </location>
</feature>
<evidence type="ECO:0000259" key="7">
    <source>
        <dbReference type="PROSITE" id="PS50850"/>
    </source>
</evidence>
<keyword evidence="5 6" id="KW-0472">Membrane</keyword>
<dbReference type="PANTHER" id="PTHR23523">
    <property type="match status" value="1"/>
</dbReference>
<accession>A0A1G9HP15</accession>
<comment type="subcellular location">
    <subcellularLocation>
        <location evidence="1">Cell membrane</location>
        <topology evidence="1">Multi-pass membrane protein</topology>
    </subcellularLocation>
</comment>
<protein>
    <submittedName>
        <fullName evidence="8">MFS transporter, CP family, cyanate transporter</fullName>
    </submittedName>
</protein>
<feature type="domain" description="Major facilitator superfamily (MFS) profile" evidence="7">
    <location>
        <begin position="14"/>
        <end position="401"/>
    </location>
</feature>
<dbReference type="AlphaFoldDB" id="A0A1G9HP15"/>
<gene>
    <name evidence="8" type="ORF">SAMN05216216_12528</name>
</gene>
<sequence>MQDIQRPQKMKDNLILIIGIIAVAAMLRAPLTAVGPVINEIRDDLMISNTVAGLLTTIPLLIFAAVSPFVSKAVAKFSMPVTIFYAIILLAVSLYIRTFGSLEWFVIGTILLGVAISVGNVTLPSYAKWKFPLQVGFVTAIYSSTMNLTAGLGSGVSVPLAELSGWGYKLSLTIWIVIAIAAMIFWIPQLRGREKSVKAETDRVSNAPKRRMSQSKMAWAIAIMFALQSTTFYTNVAWLPSILMDKGYSPETAGYFFMFCQFAQLPMTFLFPILASKVDNQRVIVFFITGLLMTGYLFLFADAFLLLVISMIFIGFGTGAAFSTCMLLFSLKARTDTGSISLSGFGQSIGYLLAAIGPFLMGYLFDSTGTWTPAQFSYLIVVGLFFGAGMVATRKFYIEDELEGEV</sequence>
<feature type="transmembrane region" description="Helical" evidence="6">
    <location>
        <begin position="135"/>
        <end position="160"/>
    </location>
</feature>
<evidence type="ECO:0000256" key="2">
    <source>
        <dbReference type="ARBA" id="ARBA00022448"/>
    </source>
</evidence>
<organism evidence="8 9">
    <name type="scientific">Lacicoccus qingdaonensis</name>
    <dbReference type="NCBI Taxonomy" id="576118"/>
    <lineage>
        <taxon>Bacteria</taxon>
        <taxon>Bacillati</taxon>
        <taxon>Bacillota</taxon>
        <taxon>Bacilli</taxon>
        <taxon>Bacillales</taxon>
        <taxon>Salinicoccaceae</taxon>
        <taxon>Lacicoccus</taxon>
    </lineage>
</organism>
<dbReference type="OrthoDB" id="9797740at2"/>
<keyword evidence="4 6" id="KW-1133">Transmembrane helix</keyword>
<feature type="transmembrane region" description="Helical" evidence="6">
    <location>
        <begin position="102"/>
        <end position="123"/>
    </location>
</feature>
<proteinExistence type="predicted"/>
<dbReference type="PANTHER" id="PTHR23523:SF2">
    <property type="entry name" value="2-NITROIMIDAZOLE TRANSPORTER"/>
    <property type="match status" value="1"/>
</dbReference>
<evidence type="ECO:0000256" key="4">
    <source>
        <dbReference type="ARBA" id="ARBA00022989"/>
    </source>
</evidence>
<dbReference type="EMBL" id="FNFY01000025">
    <property type="protein sequence ID" value="SDL14711.1"/>
    <property type="molecule type" value="Genomic_DNA"/>
</dbReference>
<dbReference type="PROSITE" id="PS50850">
    <property type="entry name" value="MFS"/>
    <property type="match status" value="1"/>
</dbReference>
<dbReference type="SUPFAM" id="SSF103473">
    <property type="entry name" value="MFS general substrate transporter"/>
    <property type="match status" value="1"/>
</dbReference>
<dbReference type="InterPro" id="IPR036259">
    <property type="entry name" value="MFS_trans_sf"/>
</dbReference>
<evidence type="ECO:0000256" key="3">
    <source>
        <dbReference type="ARBA" id="ARBA00022692"/>
    </source>
</evidence>
<feature type="transmembrane region" description="Helical" evidence="6">
    <location>
        <begin position="283"/>
        <end position="301"/>
    </location>
</feature>
<evidence type="ECO:0000313" key="8">
    <source>
        <dbReference type="EMBL" id="SDL14711.1"/>
    </source>
</evidence>
<dbReference type="STRING" id="576118.SAMN05216216_12528"/>
<keyword evidence="3 6" id="KW-0812">Transmembrane</keyword>
<dbReference type="Proteomes" id="UP000199008">
    <property type="component" value="Unassembled WGS sequence"/>
</dbReference>
<feature type="transmembrane region" description="Helical" evidence="6">
    <location>
        <begin position="218"/>
        <end position="240"/>
    </location>
</feature>
<keyword evidence="9" id="KW-1185">Reference proteome</keyword>
<feature type="transmembrane region" description="Helical" evidence="6">
    <location>
        <begin position="342"/>
        <end position="364"/>
    </location>
</feature>
<feature type="transmembrane region" description="Helical" evidence="6">
    <location>
        <begin position="376"/>
        <end position="393"/>
    </location>
</feature>
<feature type="transmembrane region" description="Helical" evidence="6">
    <location>
        <begin position="51"/>
        <end position="70"/>
    </location>
</feature>
<evidence type="ECO:0000256" key="1">
    <source>
        <dbReference type="ARBA" id="ARBA00004651"/>
    </source>
</evidence>
<dbReference type="InterPro" id="IPR011701">
    <property type="entry name" value="MFS"/>
</dbReference>
<name>A0A1G9HP15_9BACL</name>
<dbReference type="InterPro" id="IPR020846">
    <property type="entry name" value="MFS_dom"/>
</dbReference>
<dbReference type="GO" id="GO:0005886">
    <property type="term" value="C:plasma membrane"/>
    <property type="evidence" value="ECO:0007669"/>
    <property type="project" value="UniProtKB-SubCell"/>
</dbReference>
<dbReference type="GO" id="GO:0022857">
    <property type="term" value="F:transmembrane transporter activity"/>
    <property type="evidence" value="ECO:0007669"/>
    <property type="project" value="InterPro"/>
</dbReference>
<feature type="transmembrane region" description="Helical" evidence="6">
    <location>
        <begin position="307"/>
        <end position="330"/>
    </location>
</feature>
<dbReference type="Pfam" id="PF07690">
    <property type="entry name" value="MFS_1"/>
    <property type="match status" value="1"/>
</dbReference>
<dbReference type="InterPro" id="IPR052524">
    <property type="entry name" value="MFS_Cyanate_Porter"/>
</dbReference>
<evidence type="ECO:0000256" key="5">
    <source>
        <dbReference type="ARBA" id="ARBA00023136"/>
    </source>
</evidence>